<comment type="caution">
    <text evidence="11">The sequence shown here is derived from an EMBL/GenBank/DDBJ whole genome shotgun (WGS) entry which is preliminary data.</text>
</comment>
<feature type="coiled-coil region" evidence="8">
    <location>
        <begin position="1237"/>
        <end position="1359"/>
    </location>
</feature>
<dbReference type="FunFam" id="3.40.850.10:FF:000177">
    <property type="entry name" value="Kinesin-like protein"/>
    <property type="match status" value="1"/>
</dbReference>
<feature type="coiled-coil region" evidence="8">
    <location>
        <begin position="1642"/>
        <end position="1896"/>
    </location>
</feature>
<feature type="coiled-coil region" evidence="8">
    <location>
        <begin position="906"/>
        <end position="1078"/>
    </location>
</feature>
<keyword evidence="3 7" id="KW-0067">ATP-binding</keyword>
<reference evidence="11 12" key="1">
    <citation type="journal article" date="2021" name="J. Hered.">
        <title>A chromosome-level genome assembly of the parasitoid wasp, Cotesia glomerata (Hymenoptera: Braconidae).</title>
        <authorList>
            <person name="Pinto B.J."/>
            <person name="Weis J.J."/>
            <person name="Gamble T."/>
            <person name="Ode P.J."/>
            <person name="Paul R."/>
            <person name="Zaspel J.M."/>
        </authorList>
    </citation>
    <scope>NUCLEOTIDE SEQUENCE [LARGE SCALE GENOMIC DNA]</scope>
    <source>
        <strain evidence="11">CgM1</strain>
    </source>
</reference>
<evidence type="ECO:0000256" key="6">
    <source>
        <dbReference type="ARBA" id="ARBA00023212"/>
    </source>
</evidence>
<dbReference type="InterPro" id="IPR001752">
    <property type="entry name" value="Kinesin_motor_dom"/>
</dbReference>
<evidence type="ECO:0000256" key="4">
    <source>
        <dbReference type="ARBA" id="ARBA00023054"/>
    </source>
</evidence>
<dbReference type="GO" id="GO:0007018">
    <property type="term" value="P:microtubule-based movement"/>
    <property type="evidence" value="ECO:0007669"/>
    <property type="project" value="InterPro"/>
</dbReference>
<organism evidence="11 12">
    <name type="scientific">Cotesia glomerata</name>
    <name type="common">Lepidopteran parasitic wasp</name>
    <name type="synonym">Apanteles glomeratus</name>
    <dbReference type="NCBI Taxonomy" id="32391"/>
    <lineage>
        <taxon>Eukaryota</taxon>
        <taxon>Metazoa</taxon>
        <taxon>Ecdysozoa</taxon>
        <taxon>Arthropoda</taxon>
        <taxon>Hexapoda</taxon>
        <taxon>Insecta</taxon>
        <taxon>Pterygota</taxon>
        <taxon>Neoptera</taxon>
        <taxon>Endopterygota</taxon>
        <taxon>Hymenoptera</taxon>
        <taxon>Apocrita</taxon>
        <taxon>Ichneumonoidea</taxon>
        <taxon>Braconidae</taxon>
        <taxon>Microgastrinae</taxon>
        <taxon>Cotesia</taxon>
    </lineage>
</organism>
<comment type="subcellular location">
    <subcellularLocation>
        <location evidence="1">Cytoplasm</location>
        <location evidence="1">Cytoskeleton</location>
    </subcellularLocation>
</comment>
<feature type="coiled-coil region" evidence="8">
    <location>
        <begin position="2584"/>
        <end position="2611"/>
    </location>
</feature>
<evidence type="ECO:0000313" key="12">
    <source>
        <dbReference type="Proteomes" id="UP000826195"/>
    </source>
</evidence>
<feature type="coiled-coil region" evidence="8">
    <location>
        <begin position="1483"/>
        <end position="1538"/>
    </location>
</feature>
<evidence type="ECO:0000256" key="2">
    <source>
        <dbReference type="ARBA" id="ARBA00022741"/>
    </source>
</evidence>
<evidence type="ECO:0000256" key="3">
    <source>
        <dbReference type="ARBA" id="ARBA00022840"/>
    </source>
</evidence>
<dbReference type="Proteomes" id="UP000826195">
    <property type="component" value="Unassembled WGS sequence"/>
</dbReference>
<feature type="coiled-coil region" evidence="8">
    <location>
        <begin position="2088"/>
        <end position="2182"/>
    </location>
</feature>
<keyword evidence="5 7" id="KW-0505">Motor protein</keyword>
<keyword evidence="6" id="KW-0206">Cytoskeleton</keyword>
<dbReference type="InterPro" id="IPR027417">
    <property type="entry name" value="P-loop_NTPase"/>
</dbReference>
<dbReference type="GO" id="GO:0008017">
    <property type="term" value="F:microtubule binding"/>
    <property type="evidence" value="ECO:0007669"/>
    <property type="project" value="InterPro"/>
</dbReference>
<dbReference type="PANTHER" id="PTHR47968:SF75">
    <property type="entry name" value="CENTROMERE-ASSOCIATED PROTEIN E"/>
    <property type="match status" value="1"/>
</dbReference>
<keyword evidence="2 7" id="KW-0547">Nucleotide-binding</keyword>
<comment type="similarity">
    <text evidence="7">Belongs to the TRAFAC class myosin-kinesin ATPase superfamily. Kinesin family.</text>
</comment>
<evidence type="ECO:0000313" key="11">
    <source>
        <dbReference type="EMBL" id="KAH0537859.1"/>
    </source>
</evidence>
<feature type="coiled-coil region" evidence="8">
    <location>
        <begin position="340"/>
        <end position="367"/>
    </location>
</feature>
<sequence length="2729" mass="315082">MSDNIKVAIKVRPLIKREKDDRLAEHWITENNCIQQIDPESKKRAEARFHFDYIFGTEANNQDVFDQTVKPIVEAAMNGFNGTIFAYGQTGSGKTYTMMGNKEQPGVIPLTVNYIFNYILNDSTRKYLLRVSYIEIYNEKVNDLLDKNNQDLKVKEDYQGRINVDCKEEVINSPECVLHAMRKGEKLRRIGETNMNERSSRSHTIFRFTIESCRVDDPDGATTEAQLNLIDLAGSERARQTGATGERFNEGKHINLSLSALALVIKQLSEPGTSFINYRDSKLTRILQPSLGGNALTTIICAVTPAAIDETQCTLDFAVRAKGIKNKPQVNETVSEKALLKRMMKHQAQLEAALESAQTKLAENEKYMLLQRIELLSKAIVSKPISEDEKVKARRRRTWAPGNPIKNFMNKSLDFGLPTITELSANSSPVKLRINDQDVDLIDLNNQSFHTIYPDFELQLIKDQNEKNRFSTVSDDGEIMPTVTVREQVSEDEDKTPEASPTKCPCNRSPSTPKVELRKRLAVLKSEYSELREFSTLEKQLYQEDGLSAMTQANYERELEYYKKSLQDSEQVCMDLRKNYAELQSEHAILAENHSQVQRECEKLNEEKKSLEALRDHFPSVEAEKNEYKNKMNEALKKIKILEDEANSNAYELELLTAKHKKREKELEDSLNLAWKDFIDPSEKQKLIDVVHLQSLVNELTAKLESQSLPVTSSNNEEFITKLTELESQLQRSAEEKHHLADQLKELSIQLTQLSETKAVSTNEYELLVTDFKRRIAELEETIASKAAEYDELLVKNVELAEKMKQIESNELEIDKMKISVDNLQADIEQKAAEILSLKTCVEKLDVMKEEVFTSNDLIQEVEEEFKLVLSSQDSQESLGNVLDTSFKSAIEMPGDEEPNLLDALVEEQKNRIAELELLLEDQKKELLKQEKLLEDKSNELKVSIESHTDKISDLQATNDKLREQLSTMQSERTLNEGERNAMQLLLKKRDQELQELTKTKNQLAFMTSQNEELEKITTDLRKQLNEKVLELEEKQRHDHESEIKNLKDYITNLQNLYKDVQVENENLKQQADKINSSLKIDIVNASEDHEVLRHSPDSSVVSPLEKTWTADLETTLNDSKNACKISAVKPFKEPKPLEDETPVKINKNSAQDDVETSSIFANGSYFDSMNGSSMQSDITDSNFLQSYSNLSSSINTTTFEQSKSDYEDSQGNLNTTDFELINNLSKKNTKECENVVRKLLKIKNTLVDENEKLKNNLQAKIDEIDAINRDMMDFKSGMESLEETVHALTTENEETSTKLEASNNALSEMEIKYKQMINDLETEIQMMVKDKKSMEKILKNNEAKIKELITENMELTNDLTDRIDELNKIQEMKALEFDHDCKYRDQFNYYIQKNEILQKENIDLANKHAALFDENSALKEAYTELATNPNAEKLNLTDFENTKELLSAISPIRSEKRSTSPSMSLDRSIHDILDQYDENETLLEKICDLEKQNEELKILNKKLANIKLTSCKNCAHLAELNEQRRTMKREIITMNQRTRDLKEKFKKEQAVVEILTNKAKEDVDINTSVCNATVNDTIFEDISVSYAEEEIQKISSELESIRGDYQKLSSLYEEKCSDTDELRNGTDRVVSPRSNKRDAKFEKIEKELQIYKDDLQQANERIFSIDKKLNKFINAKTSTKKEVESLKAVKEMLEEKLAETEKSAMEAQLRINELEEQVRSLTQKLEQAGIDNKDLHEVTKDLESQIVDLKKAKENYEETCNELRSLLAEVEGKNLSLQAQVEALKAADAEKSPLKIELDKYKQDMNSFEIEVQKLRGLLRTSEDSKDLLKEELDLVKSTPPPEREQVVSLTAIIDEYKQKVESLEISVKDLREKVDHYARENVELADKLATLQKLKWDLDITDNRMEICDESFSGDNNNKVAEELKILRSRLIKEISALKPSNELTNLESKTVNDIFLVFLEALLSKEKEIVHLINRRSSQEKNKLEEEKKELIDAEKRVSKWAKELEADNERLQSDLTKHENKISFLQKKISQLESSLMDSEHEKQLLNEKMTVMETDFNTLQQDYDRIAQNGVSSSPQEREKLIQDALESREAEHKIKLKEVEQKYNDRLKELEIMLECCRTQNADLAKNLEGLELNDQQWKNIIDMKSIELNKSNSTIQRLQTELANLTELYDHIKEDNQSKGRKIEEITELLKMKCDKSSEYKTQLETIIPEYELLKQQAAERQVRLEQYKSEVDNLRGQNSQQVTLLKDQLDAEQIKAAGLVKQLAEVTNRCTANQVALDQLKEKCEELEQQNERLIRKVRNSTSKATVDREMEAMKDENRKLSNDLEGACNRIKDLQNSKSQLMTEFVELKGQYELTCQEMNLLQVTLSNYKSKINSSETLELRSKYDALIMEKNLVALELEEKRSTVLQYEKKMAELMEKNEEVMRKNKELDEEMDDMLNKINELDLENTELQDKIYTLEDNNPQREELEMLKRTVEGLKQENADLKAKLNNKCDGNCNISRTSSPTLANTSRQRKRSELYNQNRPLELADDQNNNCDILIQRIKELDAQLVMRNARITSLEMQIEAGFFPHQKKCDEYTEILKAYKQQNDALRDKLRSQQRAECERCTRLKSNHRELGVQTDVEVADKKNEKLRMNIVKYGVIPESSLEAKTIAKLQSEKIKLQELLQKNHAKIYEQKNYIKQLENRDEIPKIKNSASKENIHVNVLGTSQLTPHRFWYE</sequence>
<dbReference type="PROSITE" id="PS00411">
    <property type="entry name" value="KINESIN_MOTOR_1"/>
    <property type="match status" value="1"/>
</dbReference>
<evidence type="ECO:0000256" key="5">
    <source>
        <dbReference type="ARBA" id="ARBA00023175"/>
    </source>
</evidence>
<protein>
    <recommendedName>
        <fullName evidence="10">Kinesin motor domain-containing protein</fullName>
    </recommendedName>
</protein>
<feature type="coiled-coil region" evidence="8">
    <location>
        <begin position="716"/>
        <end position="834"/>
    </location>
</feature>
<evidence type="ECO:0000256" key="9">
    <source>
        <dbReference type="SAM" id="MobiDB-lite"/>
    </source>
</evidence>
<feature type="coiled-coil region" evidence="8">
    <location>
        <begin position="2408"/>
        <end position="2497"/>
    </location>
</feature>
<dbReference type="EMBL" id="JAHXZJ010002613">
    <property type="protein sequence ID" value="KAH0537859.1"/>
    <property type="molecule type" value="Genomic_DNA"/>
</dbReference>
<dbReference type="InterPro" id="IPR019821">
    <property type="entry name" value="Kinesin_motor_CS"/>
</dbReference>
<evidence type="ECO:0000256" key="1">
    <source>
        <dbReference type="ARBA" id="ARBA00004245"/>
    </source>
</evidence>
<feature type="coiled-coil region" evidence="8">
    <location>
        <begin position="566"/>
        <end position="645"/>
    </location>
</feature>
<feature type="coiled-coil region" evidence="8">
    <location>
        <begin position="2218"/>
        <end position="2245"/>
    </location>
</feature>
<feature type="coiled-coil region" evidence="8">
    <location>
        <begin position="2278"/>
        <end position="2360"/>
    </location>
</feature>
<dbReference type="Gene3D" id="1.10.287.1490">
    <property type="match status" value="1"/>
</dbReference>
<evidence type="ECO:0000259" key="10">
    <source>
        <dbReference type="PROSITE" id="PS50067"/>
    </source>
</evidence>
<dbReference type="GO" id="GO:0003777">
    <property type="term" value="F:microtubule motor activity"/>
    <property type="evidence" value="ECO:0007669"/>
    <property type="project" value="InterPro"/>
</dbReference>
<feature type="coiled-coil region" evidence="8">
    <location>
        <begin position="1973"/>
        <end position="2053"/>
    </location>
</feature>
<proteinExistence type="inferred from homology"/>
<dbReference type="PRINTS" id="PR00380">
    <property type="entry name" value="KINESINHEAVY"/>
</dbReference>
<dbReference type="SMART" id="SM00129">
    <property type="entry name" value="KISc"/>
    <property type="match status" value="1"/>
</dbReference>
<keyword evidence="6" id="KW-0963">Cytoplasm</keyword>
<evidence type="ECO:0000256" key="8">
    <source>
        <dbReference type="SAM" id="Coils"/>
    </source>
</evidence>
<feature type="binding site" evidence="7">
    <location>
        <begin position="88"/>
        <end position="95"/>
    </location>
    <ligand>
        <name>ATP</name>
        <dbReference type="ChEBI" id="CHEBI:30616"/>
    </ligand>
</feature>
<name>A0AAV7HZA3_COTGL</name>
<dbReference type="Gene3D" id="1.20.5.340">
    <property type="match status" value="1"/>
</dbReference>
<dbReference type="PROSITE" id="PS50067">
    <property type="entry name" value="KINESIN_MOTOR_2"/>
    <property type="match status" value="1"/>
</dbReference>
<gene>
    <name evidence="11" type="ORF">KQX54_001252</name>
</gene>
<dbReference type="InterPro" id="IPR027640">
    <property type="entry name" value="Kinesin-like_fam"/>
</dbReference>
<dbReference type="PANTHER" id="PTHR47968">
    <property type="entry name" value="CENTROMERE PROTEIN E"/>
    <property type="match status" value="1"/>
</dbReference>
<feature type="region of interest" description="Disordered" evidence="9">
    <location>
        <begin position="487"/>
        <end position="512"/>
    </location>
</feature>
<evidence type="ECO:0000256" key="7">
    <source>
        <dbReference type="PROSITE-ProRule" id="PRU00283"/>
    </source>
</evidence>
<dbReference type="GO" id="GO:0005874">
    <property type="term" value="C:microtubule"/>
    <property type="evidence" value="ECO:0007669"/>
    <property type="project" value="TreeGrafter"/>
</dbReference>
<dbReference type="GO" id="GO:0000278">
    <property type="term" value="P:mitotic cell cycle"/>
    <property type="evidence" value="ECO:0007669"/>
    <property type="project" value="TreeGrafter"/>
</dbReference>
<keyword evidence="12" id="KW-1185">Reference proteome</keyword>
<feature type="domain" description="Kinesin motor" evidence="10">
    <location>
        <begin position="4"/>
        <end position="324"/>
    </location>
</feature>
<accession>A0AAV7HZA3</accession>
<dbReference type="GO" id="GO:0005524">
    <property type="term" value="F:ATP binding"/>
    <property type="evidence" value="ECO:0007669"/>
    <property type="project" value="UniProtKB-UniRule"/>
</dbReference>
<keyword evidence="4 8" id="KW-0175">Coiled coil</keyword>
<dbReference type="InterPro" id="IPR036961">
    <property type="entry name" value="Kinesin_motor_dom_sf"/>
</dbReference>
<dbReference type="SUPFAM" id="SSF57997">
    <property type="entry name" value="Tropomyosin"/>
    <property type="match status" value="1"/>
</dbReference>
<dbReference type="Gene3D" id="3.40.850.10">
    <property type="entry name" value="Kinesin motor domain"/>
    <property type="match status" value="1"/>
</dbReference>
<dbReference type="SUPFAM" id="SSF52540">
    <property type="entry name" value="P-loop containing nucleoside triphosphate hydrolases"/>
    <property type="match status" value="1"/>
</dbReference>
<dbReference type="Pfam" id="PF00225">
    <property type="entry name" value="Kinesin"/>
    <property type="match status" value="1"/>
</dbReference>